<dbReference type="GO" id="GO:0042300">
    <property type="term" value="F:beta-amyrin synthase activity"/>
    <property type="evidence" value="ECO:0007669"/>
    <property type="project" value="TreeGrafter"/>
</dbReference>
<dbReference type="InterPro" id="IPR008930">
    <property type="entry name" value="Terpenoid_cyclase/PrenylTrfase"/>
</dbReference>
<dbReference type="OrthoDB" id="21502at2759"/>
<dbReference type="InterPro" id="IPR018333">
    <property type="entry name" value="Squalene_cyclase"/>
</dbReference>
<dbReference type="GO" id="GO:0005811">
    <property type="term" value="C:lipid droplet"/>
    <property type="evidence" value="ECO:0007669"/>
    <property type="project" value="InterPro"/>
</dbReference>
<accession>A0A8X7SGW7</accession>
<organism evidence="2 3">
    <name type="scientific">Brassica carinata</name>
    <name type="common">Ethiopian mustard</name>
    <name type="synonym">Abyssinian cabbage</name>
    <dbReference type="NCBI Taxonomy" id="52824"/>
    <lineage>
        <taxon>Eukaryota</taxon>
        <taxon>Viridiplantae</taxon>
        <taxon>Streptophyta</taxon>
        <taxon>Embryophyta</taxon>
        <taxon>Tracheophyta</taxon>
        <taxon>Spermatophyta</taxon>
        <taxon>Magnoliopsida</taxon>
        <taxon>eudicotyledons</taxon>
        <taxon>Gunneridae</taxon>
        <taxon>Pentapetalae</taxon>
        <taxon>rosids</taxon>
        <taxon>malvids</taxon>
        <taxon>Brassicales</taxon>
        <taxon>Brassicaceae</taxon>
        <taxon>Brassiceae</taxon>
        <taxon>Brassica</taxon>
    </lineage>
</organism>
<dbReference type="PANTHER" id="PTHR11764:SF70">
    <property type="entry name" value="TERPENE CYCLASE_MUTASE FAMILY MEMBER"/>
    <property type="match status" value="1"/>
</dbReference>
<dbReference type="GO" id="GO:0016104">
    <property type="term" value="P:triterpenoid biosynthetic process"/>
    <property type="evidence" value="ECO:0007669"/>
    <property type="project" value="InterPro"/>
</dbReference>
<sequence>MLSTVLNYICLRILGVEPEQGSTCAMARKWILDHGGATYTPLFGKVWLSVLGVYDWCGCKSIPPEFWMLPSFSPINGATPTPLILQLREELYLHPYAQIGWSQAQNLCAKVSLLSKQTME</sequence>
<proteinExistence type="predicted"/>
<evidence type="ECO:0000259" key="1">
    <source>
        <dbReference type="Pfam" id="PF13249"/>
    </source>
</evidence>
<comment type="caution">
    <text evidence="2">The sequence shown here is derived from an EMBL/GenBank/DDBJ whole genome shotgun (WGS) entry which is preliminary data.</text>
</comment>
<keyword evidence="3" id="KW-1185">Reference proteome</keyword>
<gene>
    <name evidence="2" type="ORF">Bca52824_026083</name>
</gene>
<reference evidence="2 3" key="1">
    <citation type="submission" date="2020-02" db="EMBL/GenBank/DDBJ databases">
        <authorList>
            <person name="Ma Q."/>
            <person name="Huang Y."/>
            <person name="Song X."/>
            <person name="Pei D."/>
        </authorList>
    </citation>
    <scope>NUCLEOTIDE SEQUENCE [LARGE SCALE GENOMIC DNA]</scope>
    <source>
        <strain evidence="2">Sxm20200214</strain>
        <tissue evidence="2">Leaf</tissue>
    </source>
</reference>
<evidence type="ECO:0000313" key="3">
    <source>
        <dbReference type="Proteomes" id="UP000886595"/>
    </source>
</evidence>
<protein>
    <recommendedName>
        <fullName evidence="1">Squalene cyclase N-terminal domain-containing protein</fullName>
    </recommendedName>
</protein>
<evidence type="ECO:0000313" key="2">
    <source>
        <dbReference type="EMBL" id="KAG2306335.1"/>
    </source>
</evidence>
<dbReference type="Gene3D" id="1.50.10.20">
    <property type="match status" value="1"/>
</dbReference>
<name>A0A8X7SGW7_BRACI</name>
<feature type="domain" description="Squalene cyclase N-terminal" evidence="1">
    <location>
        <begin position="3"/>
        <end position="76"/>
    </location>
</feature>
<dbReference type="Proteomes" id="UP000886595">
    <property type="component" value="Unassembled WGS sequence"/>
</dbReference>
<dbReference type="InterPro" id="IPR032697">
    <property type="entry name" value="SQ_cyclase_N"/>
</dbReference>
<dbReference type="AlphaFoldDB" id="A0A8X7SGW7"/>
<dbReference type="EMBL" id="JAAMPC010000006">
    <property type="protein sequence ID" value="KAG2306335.1"/>
    <property type="molecule type" value="Genomic_DNA"/>
</dbReference>
<dbReference type="Pfam" id="PF13249">
    <property type="entry name" value="SQHop_cyclase_N"/>
    <property type="match status" value="1"/>
</dbReference>
<dbReference type="SUPFAM" id="SSF48239">
    <property type="entry name" value="Terpenoid cyclases/Protein prenyltransferases"/>
    <property type="match status" value="1"/>
</dbReference>
<dbReference type="PANTHER" id="PTHR11764">
    <property type="entry name" value="TERPENE CYCLASE/MUTASE FAMILY MEMBER"/>
    <property type="match status" value="1"/>
</dbReference>